<proteinExistence type="inferred from homology"/>
<dbReference type="InterPro" id="IPR004552">
    <property type="entry name" value="AGP_acyltrans"/>
</dbReference>
<comment type="domain">
    <text evidence="4">The HXXXXD motif is essential for acyltransferase activity and may constitute the binding site for the phosphate moiety of the glycerol-3-phosphate.</text>
</comment>
<dbReference type="Pfam" id="PF01553">
    <property type="entry name" value="Acyltransferase"/>
    <property type="match status" value="1"/>
</dbReference>
<dbReference type="SMART" id="SM00563">
    <property type="entry name" value="PlsC"/>
    <property type="match status" value="1"/>
</dbReference>
<dbReference type="PANTHER" id="PTHR10434">
    <property type="entry name" value="1-ACYL-SN-GLYCEROL-3-PHOSPHATE ACYLTRANSFERASE"/>
    <property type="match status" value="1"/>
</dbReference>
<dbReference type="GO" id="GO:0006654">
    <property type="term" value="P:phosphatidic acid biosynthetic process"/>
    <property type="evidence" value="ECO:0007669"/>
    <property type="project" value="TreeGrafter"/>
</dbReference>
<comment type="catalytic activity">
    <reaction evidence="4">
        <text>a 1-acyl-sn-glycero-3-phosphate + an acyl-CoA = a 1,2-diacyl-sn-glycero-3-phosphate + CoA</text>
        <dbReference type="Rhea" id="RHEA:19709"/>
        <dbReference type="ChEBI" id="CHEBI:57287"/>
        <dbReference type="ChEBI" id="CHEBI:57970"/>
        <dbReference type="ChEBI" id="CHEBI:58342"/>
        <dbReference type="ChEBI" id="CHEBI:58608"/>
        <dbReference type="EC" id="2.3.1.51"/>
    </reaction>
</comment>
<reference evidence="6 7" key="1">
    <citation type="submission" date="2019-05" db="EMBL/GenBank/DDBJ databases">
        <authorList>
            <person name="Narsing Rao M.P."/>
            <person name="Li W.J."/>
        </authorList>
    </citation>
    <scope>NUCLEOTIDE SEQUENCE [LARGE SCALE GENOMIC DNA]</scope>
    <source>
        <strain evidence="6 7">SYSU_K30003</strain>
    </source>
</reference>
<feature type="domain" description="Phospholipid/glycerol acyltransferase" evidence="5">
    <location>
        <begin position="43"/>
        <end position="155"/>
    </location>
</feature>
<keyword evidence="4" id="KW-1208">Phospholipid metabolism</keyword>
<dbReference type="AlphaFoldDB" id="A0A5R9GI34"/>
<keyword evidence="4" id="KW-0594">Phospholipid biosynthesis</keyword>
<dbReference type="PANTHER" id="PTHR10434:SF11">
    <property type="entry name" value="1-ACYL-SN-GLYCEROL-3-PHOSPHATE ACYLTRANSFERASE"/>
    <property type="match status" value="1"/>
</dbReference>
<dbReference type="InterPro" id="IPR002123">
    <property type="entry name" value="Plipid/glycerol_acylTrfase"/>
</dbReference>
<dbReference type="EMBL" id="VCIW01000003">
    <property type="protein sequence ID" value="TLS53074.1"/>
    <property type="molecule type" value="Genomic_DNA"/>
</dbReference>
<evidence type="ECO:0000256" key="2">
    <source>
        <dbReference type="ARBA" id="ARBA00022679"/>
    </source>
</evidence>
<keyword evidence="4" id="KW-0443">Lipid metabolism</keyword>
<name>A0A5R9GI34_9BACL</name>
<evidence type="ECO:0000256" key="4">
    <source>
        <dbReference type="RuleBase" id="RU361267"/>
    </source>
</evidence>
<dbReference type="EC" id="2.3.1.51" evidence="4"/>
<sequence length="204" mass="22242">MPPGVGGVAMVYVVSRAIVRRLLSIVFLVKSIGAEREPATGPVVVCGNHRSFLDPPIIACYLRRQVTFLAKAELFRVPVLSWFIRSCGAFPVQRGGMSMETMKTAIKVLKDGGMLVVFPEGTRQKTEKLGEGKKGAASMALRSKANILPVAIIGKYKPFRRLKVVYGEPFDAAEAVAHLPPAEQADALTVKIMSAIQDLLDRHR</sequence>
<evidence type="ECO:0000256" key="3">
    <source>
        <dbReference type="ARBA" id="ARBA00023315"/>
    </source>
</evidence>
<keyword evidence="7" id="KW-1185">Reference proteome</keyword>
<keyword evidence="4" id="KW-0444">Lipid biosynthesis</keyword>
<comment type="caution">
    <text evidence="6">The sequence shown here is derived from an EMBL/GenBank/DDBJ whole genome shotgun (WGS) entry which is preliminary data.</text>
</comment>
<dbReference type="NCBIfam" id="TIGR00530">
    <property type="entry name" value="AGP_acyltrn"/>
    <property type="match status" value="1"/>
</dbReference>
<keyword evidence="3 4" id="KW-0012">Acyltransferase</keyword>
<evidence type="ECO:0000256" key="1">
    <source>
        <dbReference type="ARBA" id="ARBA00008655"/>
    </source>
</evidence>
<dbReference type="GO" id="GO:0016020">
    <property type="term" value="C:membrane"/>
    <property type="evidence" value="ECO:0007669"/>
    <property type="project" value="InterPro"/>
</dbReference>
<evidence type="ECO:0000313" key="6">
    <source>
        <dbReference type="EMBL" id="TLS53074.1"/>
    </source>
</evidence>
<comment type="similarity">
    <text evidence="1 4">Belongs to the 1-acyl-sn-glycerol-3-phosphate acyltransferase family.</text>
</comment>
<accession>A0A5R9GI34</accession>
<dbReference type="CDD" id="cd07989">
    <property type="entry name" value="LPLAT_AGPAT-like"/>
    <property type="match status" value="1"/>
</dbReference>
<evidence type="ECO:0000313" key="7">
    <source>
        <dbReference type="Proteomes" id="UP000309676"/>
    </source>
</evidence>
<protein>
    <recommendedName>
        <fullName evidence="4">1-acyl-sn-glycerol-3-phosphate acyltransferase</fullName>
        <ecNumber evidence="4">2.3.1.51</ecNumber>
    </recommendedName>
</protein>
<dbReference type="Proteomes" id="UP000309676">
    <property type="component" value="Unassembled WGS sequence"/>
</dbReference>
<evidence type="ECO:0000259" key="5">
    <source>
        <dbReference type="SMART" id="SM00563"/>
    </source>
</evidence>
<gene>
    <name evidence="6" type="ORF">FE782_06815</name>
</gene>
<dbReference type="GO" id="GO:0003841">
    <property type="term" value="F:1-acylglycerol-3-phosphate O-acyltransferase activity"/>
    <property type="evidence" value="ECO:0007669"/>
    <property type="project" value="UniProtKB-UniRule"/>
</dbReference>
<organism evidence="6 7">
    <name type="scientific">Paenibacillus antri</name>
    <dbReference type="NCBI Taxonomy" id="2582848"/>
    <lineage>
        <taxon>Bacteria</taxon>
        <taxon>Bacillati</taxon>
        <taxon>Bacillota</taxon>
        <taxon>Bacilli</taxon>
        <taxon>Bacillales</taxon>
        <taxon>Paenibacillaceae</taxon>
        <taxon>Paenibacillus</taxon>
    </lineage>
</organism>
<keyword evidence="2 4" id="KW-0808">Transferase</keyword>
<dbReference type="SUPFAM" id="SSF69593">
    <property type="entry name" value="Glycerol-3-phosphate (1)-acyltransferase"/>
    <property type="match status" value="1"/>
</dbReference>